<evidence type="ECO:0000313" key="3">
    <source>
        <dbReference type="Proteomes" id="UP000271098"/>
    </source>
</evidence>
<reference evidence="4" key="1">
    <citation type="submission" date="2016-06" db="UniProtKB">
        <authorList>
            <consortium name="WormBaseParasite"/>
        </authorList>
    </citation>
    <scope>IDENTIFICATION</scope>
</reference>
<evidence type="ECO:0000313" key="4">
    <source>
        <dbReference type="WBParaSite" id="GPUH_0001817801-mRNA-1"/>
    </source>
</evidence>
<dbReference type="AlphaFoldDB" id="A0A183EB12"/>
<proteinExistence type="predicted"/>
<keyword evidence="3" id="KW-1185">Reference proteome</keyword>
<reference evidence="2 3" key="2">
    <citation type="submission" date="2018-11" db="EMBL/GenBank/DDBJ databases">
        <authorList>
            <consortium name="Pathogen Informatics"/>
        </authorList>
    </citation>
    <scope>NUCLEOTIDE SEQUENCE [LARGE SCALE GENOMIC DNA]</scope>
</reference>
<feature type="compositionally biased region" description="Basic and acidic residues" evidence="1">
    <location>
        <begin position="77"/>
        <end position="89"/>
    </location>
</feature>
<sequence>MYDFQYIDSLTDLSACIDKRLMCEKCWWTKDCCFKEKCKIRSWQRHFSTKRFVLKHYDELVEAFRALGWPMPQRKRKGDDGEMKFEPNHPSRPAGSMKKMNTN</sequence>
<protein>
    <submittedName>
        <fullName evidence="4">ALOG domain-containing protein</fullName>
    </submittedName>
</protein>
<name>A0A183EB12_9BILA</name>
<dbReference type="Proteomes" id="UP000271098">
    <property type="component" value="Unassembled WGS sequence"/>
</dbReference>
<dbReference type="EMBL" id="UYRT01086295">
    <property type="protein sequence ID" value="VDN31155.1"/>
    <property type="molecule type" value="Genomic_DNA"/>
</dbReference>
<gene>
    <name evidence="2" type="ORF">GPUH_LOCUS18153</name>
</gene>
<evidence type="ECO:0000313" key="2">
    <source>
        <dbReference type="EMBL" id="VDN31155.1"/>
    </source>
</evidence>
<evidence type="ECO:0000256" key="1">
    <source>
        <dbReference type="SAM" id="MobiDB-lite"/>
    </source>
</evidence>
<dbReference type="WBParaSite" id="GPUH_0001817801-mRNA-1">
    <property type="protein sequence ID" value="GPUH_0001817801-mRNA-1"/>
    <property type="gene ID" value="GPUH_0001817801"/>
</dbReference>
<dbReference type="OrthoDB" id="5816293at2759"/>
<accession>A0A183EB12</accession>
<feature type="region of interest" description="Disordered" evidence="1">
    <location>
        <begin position="71"/>
        <end position="103"/>
    </location>
</feature>
<organism evidence="4">
    <name type="scientific">Gongylonema pulchrum</name>
    <dbReference type="NCBI Taxonomy" id="637853"/>
    <lineage>
        <taxon>Eukaryota</taxon>
        <taxon>Metazoa</taxon>
        <taxon>Ecdysozoa</taxon>
        <taxon>Nematoda</taxon>
        <taxon>Chromadorea</taxon>
        <taxon>Rhabditida</taxon>
        <taxon>Spirurina</taxon>
        <taxon>Spiruromorpha</taxon>
        <taxon>Spiruroidea</taxon>
        <taxon>Gongylonematidae</taxon>
        <taxon>Gongylonema</taxon>
    </lineage>
</organism>